<dbReference type="RefSeq" id="WP_041393854.1">
    <property type="nucleotide sequence ID" value="NZ_JAKJUA010000027.1"/>
</dbReference>
<dbReference type="OrthoDB" id="5817318at2"/>
<dbReference type="AlphaFoldDB" id="A0A2T3JG58"/>
<evidence type="ECO:0000313" key="1">
    <source>
        <dbReference type="EMBL" id="PSU47915.1"/>
    </source>
</evidence>
<name>A0A2T3JG58_9GAMM</name>
<comment type="caution">
    <text evidence="1">The sequence shown here is derived from an EMBL/GenBank/DDBJ whole genome shotgun (WGS) entry which is preliminary data.</text>
</comment>
<sequence length="63" mass="7277">MQIKDLKQGMWIECQQGVAEIISIDQAHNSVIIENRDDHTRNTIKCDDITDQPQLHTGCDSYY</sequence>
<dbReference type="Proteomes" id="UP000240987">
    <property type="component" value="Unassembled WGS sequence"/>
</dbReference>
<dbReference type="EMBL" id="PYMJ01000012">
    <property type="protein sequence ID" value="PSU47915.1"/>
    <property type="molecule type" value="Genomic_DNA"/>
</dbReference>
<keyword evidence="2" id="KW-1185">Reference proteome</keyword>
<evidence type="ECO:0000313" key="2">
    <source>
        <dbReference type="Proteomes" id="UP000240987"/>
    </source>
</evidence>
<protein>
    <submittedName>
        <fullName evidence="1">Uncharacterized protein</fullName>
    </submittedName>
</protein>
<proteinExistence type="predicted"/>
<reference evidence="1 2" key="1">
    <citation type="submission" date="2018-01" db="EMBL/GenBank/DDBJ databases">
        <title>Whole genome sequencing of Histamine producing bacteria.</title>
        <authorList>
            <person name="Butler K."/>
        </authorList>
    </citation>
    <scope>NUCLEOTIDE SEQUENCE [LARGE SCALE GENOMIC DNA]</scope>
    <source>
        <strain evidence="1 2">JCM 12947</strain>
    </source>
</reference>
<organism evidence="1 2">
    <name type="scientific">Photobacterium frigidiphilum</name>
    <dbReference type="NCBI Taxonomy" id="264736"/>
    <lineage>
        <taxon>Bacteria</taxon>
        <taxon>Pseudomonadati</taxon>
        <taxon>Pseudomonadota</taxon>
        <taxon>Gammaproteobacteria</taxon>
        <taxon>Vibrionales</taxon>
        <taxon>Vibrionaceae</taxon>
        <taxon>Photobacterium</taxon>
    </lineage>
</organism>
<accession>A0A2T3JG58</accession>
<gene>
    <name evidence="1" type="ORF">C9J12_13790</name>
</gene>